<feature type="transmembrane region" description="Helical" evidence="1">
    <location>
        <begin position="185"/>
        <end position="217"/>
    </location>
</feature>
<dbReference type="AlphaFoldDB" id="A0A177EAM0"/>
<keyword evidence="3" id="KW-1185">Reference proteome</keyword>
<protein>
    <submittedName>
        <fullName evidence="2">Uncharacterized protein</fullName>
    </submittedName>
</protein>
<evidence type="ECO:0000313" key="2">
    <source>
        <dbReference type="EMBL" id="OAG28984.1"/>
    </source>
</evidence>
<evidence type="ECO:0000313" key="3">
    <source>
        <dbReference type="Proteomes" id="UP000185944"/>
    </source>
</evidence>
<dbReference type="RefSeq" id="XP_067543729.1">
    <property type="nucleotide sequence ID" value="XM_067688541.1"/>
</dbReference>
<feature type="transmembrane region" description="Helical" evidence="1">
    <location>
        <begin position="130"/>
        <end position="147"/>
    </location>
</feature>
<feature type="transmembrane region" description="Helical" evidence="1">
    <location>
        <begin position="96"/>
        <end position="124"/>
    </location>
</feature>
<keyword evidence="1" id="KW-1133">Transmembrane helix</keyword>
<feature type="transmembrane region" description="Helical" evidence="1">
    <location>
        <begin position="255"/>
        <end position="280"/>
    </location>
</feature>
<dbReference type="GeneID" id="93647473"/>
<reference evidence="2 3" key="1">
    <citation type="submission" date="2016-02" db="EMBL/GenBank/DDBJ databases">
        <title>Discovery of a natural microsporidian pathogen with a broad tissue tropism in Caenorhabditis elegans.</title>
        <authorList>
            <person name="Luallen R.J."/>
            <person name="Reinke A.W."/>
            <person name="Tong L."/>
            <person name="Botts M.R."/>
            <person name="Felix M.-A."/>
            <person name="Troemel E.R."/>
        </authorList>
    </citation>
    <scope>NUCLEOTIDE SEQUENCE [LARGE SCALE GENOMIC DNA]</scope>
    <source>
        <strain evidence="2 3">JUm2807</strain>
    </source>
</reference>
<gene>
    <name evidence="2" type="ORF">NEDG_01123</name>
</gene>
<feature type="transmembrane region" description="Helical" evidence="1">
    <location>
        <begin position="56"/>
        <end position="75"/>
    </location>
</feature>
<dbReference type="OrthoDB" id="2188890at2759"/>
<accession>A0A177EAM0</accession>
<dbReference type="Proteomes" id="UP000185944">
    <property type="component" value="Unassembled WGS sequence"/>
</dbReference>
<comment type="caution">
    <text evidence="2">The sequence shown here is derived from an EMBL/GenBank/DDBJ whole genome shotgun (WGS) entry which is preliminary data.</text>
</comment>
<keyword evidence="1" id="KW-0812">Transmembrane</keyword>
<organism evidence="2 3">
    <name type="scientific">Nematocida displodere</name>
    <dbReference type="NCBI Taxonomy" id="1805483"/>
    <lineage>
        <taxon>Eukaryota</taxon>
        <taxon>Fungi</taxon>
        <taxon>Fungi incertae sedis</taxon>
        <taxon>Microsporidia</taxon>
        <taxon>Nematocida</taxon>
    </lineage>
</organism>
<proteinExistence type="predicted"/>
<feature type="transmembrane region" description="Helical" evidence="1">
    <location>
        <begin position="154"/>
        <end position="173"/>
    </location>
</feature>
<evidence type="ECO:0000256" key="1">
    <source>
        <dbReference type="SAM" id="Phobius"/>
    </source>
</evidence>
<keyword evidence="1" id="KW-0472">Membrane</keyword>
<name>A0A177EAM0_9MICR</name>
<feature type="transmembrane region" description="Helical" evidence="1">
    <location>
        <begin position="12"/>
        <end position="36"/>
    </location>
</feature>
<sequence>MSTRGSLEMTTAPYKALQIPVIGLNASLLALGIMLSFTRGGMNLYTVFYSRSMIDFALLSLVFMGAILLGTVWVFKDPKGIWEETKKKKLAAVESVFGLAGVALLGALGMSPAFVVLPVVASLFLRGQGVFPALFTAGAGLTGLLLAGQESSYMLLVLGALGMTLAVLGTMGLEPLMLQQSYTGYVHYMMILCIMLGALAYSPMFLVVFPLVALVIVNFSPHLKKSVKALNRRFGISSAIYSHITSRSMQKLFTFLLNLTKIVLVALLGLFVGFHFISWYTNNPILIQYFKIEVTEADAPFFVYICKTVMAVVDGVTSRVLGFAAYFTPQAFIANALDTCGMDIADLRTSKNVFAQGIVLIYNIMDFSGHFIKTLLYLIFRFTQRILGVFNYIPGTIGSFARKVSSVLNFAKYIYSWTFGWFIPYHAPGALPATADAPLATSYVASAGSNLVWALTLPIRAFGSGCSYLYTGAVFLVAGAPAPPVLTIAPEVDTFNPLNIIVSALIKGGAAVLGGYQYMVLSNWNEAFSTKTYNLTTTGFEATIPLNVDYNIDSLEPEFERATFYKRFMETYCRKSNVLTYLDPAGAFEETTIFKDKEKNNFAAYMQGGCARQGSSRTIEAELLSIGGAVPNFSIKEKNAISSAFEYFPDFKSKTEEESVLRLKEEIKEYTKYLKAPTKIEKLYVFKLLSIFKKYLKVQYASIAYGWSLALKEDLAEYYRQYYYRFLILSQHFLDGINGSIEKSVSSSAVSMFNTLIQSPLDTCTKTYLEDIIKMRLAILKKELPFLTEKEAVDTFYSRLRDIIEPATEPTENGYFLKRISLITLSEDVVKEMKKDLPLQIKRTSKFKNPKVIDGNLVFAIRLETLNYNKTASNRVITHQSGHSLTITDSSDDTVIMVSVNNHPIATQAVSIGEVNGCSIEINVPKTKLDSLIGGPSVPAPRYTVQVSVYSNHVGLVHHLSYEE</sequence>
<dbReference type="EMBL" id="LTDL01000042">
    <property type="protein sequence ID" value="OAG28984.1"/>
    <property type="molecule type" value="Genomic_DNA"/>
</dbReference>
<dbReference type="VEuPathDB" id="MicrosporidiaDB:NEDG_01123"/>